<dbReference type="Proteomes" id="UP000756387">
    <property type="component" value="Unassembled WGS sequence"/>
</dbReference>
<keyword evidence="2" id="KW-1185">Reference proteome</keyword>
<sequence length="104" mass="10887">METSRGQSSTSWDAGVGEITLRYWAGARAAAGVERDVVAVQGPVTVARAREHALALHPDSEQLARVLAVCSVLVDDQPVGRRDPGSVMVPVGAHVEFLPPFAGG</sequence>
<name>A0ABR9RTE6_9ACTN</name>
<evidence type="ECO:0000313" key="1">
    <source>
        <dbReference type="EMBL" id="MBE7324851.1"/>
    </source>
</evidence>
<dbReference type="Gene3D" id="3.10.20.30">
    <property type="match status" value="1"/>
</dbReference>
<dbReference type="RefSeq" id="WP_193638174.1">
    <property type="nucleotide sequence ID" value="NZ_JADCSA010000007.1"/>
</dbReference>
<dbReference type="CDD" id="cd17040">
    <property type="entry name" value="Ubl_MoaD_like"/>
    <property type="match status" value="1"/>
</dbReference>
<accession>A0ABR9RTE6</accession>
<protein>
    <submittedName>
        <fullName evidence="1">MoaD/ThiS family protein</fullName>
    </submittedName>
</protein>
<reference evidence="1 2" key="1">
    <citation type="submission" date="2020-10" db="EMBL/GenBank/DDBJ databases">
        <title>Nocardioides sp. isolated from sludge.</title>
        <authorList>
            <person name="Zhang X."/>
        </authorList>
    </citation>
    <scope>NUCLEOTIDE SEQUENCE [LARGE SCALE GENOMIC DNA]</scope>
    <source>
        <strain evidence="1 2">Y6</strain>
    </source>
</reference>
<evidence type="ECO:0000313" key="2">
    <source>
        <dbReference type="Proteomes" id="UP000756387"/>
    </source>
</evidence>
<dbReference type="InterPro" id="IPR012675">
    <property type="entry name" value="Beta-grasp_dom_sf"/>
</dbReference>
<dbReference type="EMBL" id="JADCSA010000007">
    <property type="protein sequence ID" value="MBE7324851.1"/>
    <property type="molecule type" value="Genomic_DNA"/>
</dbReference>
<proteinExistence type="predicted"/>
<comment type="caution">
    <text evidence="1">The sequence shown here is derived from an EMBL/GenBank/DDBJ whole genome shotgun (WGS) entry which is preliminary data.</text>
</comment>
<gene>
    <name evidence="1" type="ORF">IEQ44_09305</name>
</gene>
<dbReference type="InterPro" id="IPR016155">
    <property type="entry name" value="Mopterin_synth/thiamin_S_b"/>
</dbReference>
<organism evidence="1 2">
    <name type="scientific">Nocardioides malaquae</name>
    <dbReference type="NCBI Taxonomy" id="2773426"/>
    <lineage>
        <taxon>Bacteria</taxon>
        <taxon>Bacillati</taxon>
        <taxon>Actinomycetota</taxon>
        <taxon>Actinomycetes</taxon>
        <taxon>Propionibacteriales</taxon>
        <taxon>Nocardioidaceae</taxon>
        <taxon>Nocardioides</taxon>
    </lineage>
</organism>
<dbReference type="SUPFAM" id="SSF54285">
    <property type="entry name" value="MoaD/ThiS"/>
    <property type="match status" value="1"/>
</dbReference>